<dbReference type="CDD" id="cd17369">
    <property type="entry name" value="MFS_ShiA_like"/>
    <property type="match status" value="1"/>
</dbReference>
<comment type="subcellular location">
    <subcellularLocation>
        <location evidence="1">Cell membrane</location>
        <topology evidence="1">Multi-pass membrane protein</topology>
    </subcellularLocation>
</comment>
<feature type="transmembrane region" description="Helical" evidence="7">
    <location>
        <begin position="379"/>
        <end position="396"/>
    </location>
</feature>
<evidence type="ECO:0000256" key="3">
    <source>
        <dbReference type="ARBA" id="ARBA00022475"/>
    </source>
</evidence>
<dbReference type="Proteomes" id="UP001499967">
    <property type="component" value="Unassembled WGS sequence"/>
</dbReference>
<comment type="caution">
    <text evidence="9">The sequence shown here is derived from an EMBL/GenBank/DDBJ whole genome shotgun (WGS) entry which is preliminary data.</text>
</comment>
<feature type="transmembrane region" description="Helical" evidence="7">
    <location>
        <begin position="57"/>
        <end position="78"/>
    </location>
</feature>
<feature type="transmembrane region" description="Helical" evidence="7">
    <location>
        <begin position="32"/>
        <end position="51"/>
    </location>
</feature>
<evidence type="ECO:0000256" key="4">
    <source>
        <dbReference type="ARBA" id="ARBA00022692"/>
    </source>
</evidence>
<accession>A0ABN1Q1B2</accession>
<evidence type="ECO:0000256" key="2">
    <source>
        <dbReference type="ARBA" id="ARBA00022448"/>
    </source>
</evidence>
<protein>
    <submittedName>
        <fullName evidence="9">MFS transporter</fullName>
    </submittedName>
</protein>
<keyword evidence="3" id="KW-1003">Cell membrane</keyword>
<reference evidence="9 10" key="1">
    <citation type="journal article" date="2019" name="Int. J. Syst. Evol. Microbiol.">
        <title>The Global Catalogue of Microorganisms (GCM) 10K type strain sequencing project: providing services to taxonomists for standard genome sequencing and annotation.</title>
        <authorList>
            <consortium name="The Broad Institute Genomics Platform"/>
            <consortium name="The Broad Institute Genome Sequencing Center for Infectious Disease"/>
            <person name="Wu L."/>
            <person name="Ma J."/>
        </authorList>
    </citation>
    <scope>NUCLEOTIDE SEQUENCE [LARGE SCALE GENOMIC DNA]</scope>
    <source>
        <strain evidence="9 10">JCM 11117</strain>
    </source>
</reference>
<feature type="transmembrane region" description="Helical" evidence="7">
    <location>
        <begin position="156"/>
        <end position="179"/>
    </location>
</feature>
<dbReference type="PANTHER" id="PTHR43045:SF1">
    <property type="entry name" value="SHIKIMATE TRANSPORTER"/>
    <property type="match status" value="1"/>
</dbReference>
<feature type="transmembrane region" description="Helical" evidence="7">
    <location>
        <begin position="335"/>
        <end position="358"/>
    </location>
</feature>
<evidence type="ECO:0000256" key="1">
    <source>
        <dbReference type="ARBA" id="ARBA00004651"/>
    </source>
</evidence>
<feature type="transmembrane region" description="Helical" evidence="7">
    <location>
        <begin position="191"/>
        <end position="212"/>
    </location>
</feature>
<gene>
    <name evidence="9" type="ORF">GCM10009559_27920</name>
</gene>
<name>A0ABN1Q1B2_9PSEU</name>
<dbReference type="Gene3D" id="1.20.1250.20">
    <property type="entry name" value="MFS general substrate transporter like domains"/>
    <property type="match status" value="2"/>
</dbReference>
<evidence type="ECO:0000256" key="7">
    <source>
        <dbReference type="SAM" id="Phobius"/>
    </source>
</evidence>
<evidence type="ECO:0000313" key="9">
    <source>
        <dbReference type="EMBL" id="GAA0935990.1"/>
    </source>
</evidence>
<dbReference type="EMBL" id="BAAAHP010000075">
    <property type="protein sequence ID" value="GAA0935990.1"/>
    <property type="molecule type" value="Genomic_DNA"/>
</dbReference>
<dbReference type="InterPro" id="IPR005829">
    <property type="entry name" value="Sugar_transporter_CS"/>
</dbReference>
<sequence>MSASSTTSSWNQQRRTLIPATVVGTVLEWYDMFVYAQAASLIFATIFFPSFSGSAGTLAALATFGAGYIARPVGAIVFGHIGDKLGRKTALSLTLIMMGLCSTLIGVLPTYESVGILAPTLLVALRLLQGLGSGAEFAGSFVMVAEFAPANRRGYWASLPGTGVYGGIILATIVGLTVFQLPDEQLYSWGWRLPFLVSFVLIIIGLVLRLRLAESPVFKDLKQRKEAHSIPFVAIFRKSPRTLLLAILLTAPIAFNAHVSSTYSLTFGVEQGVSRTGVLLGSLLGAIAAFCLVPVAGRLSDRFGRRPIYMIMTALGAVGSFPYFMLILAGTDVSFWAAHVLIMAPFTQALTGAQAAFLAELFEPRHRYTGVALSRELSTALLASIAPVTALGLITAAGGRPWLLAAFMSVLSLAAFAAAYFLPETRGKDMLAADTDDAAALAAERAGGKVP</sequence>
<dbReference type="InterPro" id="IPR036259">
    <property type="entry name" value="MFS_trans_sf"/>
</dbReference>
<keyword evidence="4 7" id="KW-0812">Transmembrane</keyword>
<dbReference type="RefSeq" id="WP_343941776.1">
    <property type="nucleotide sequence ID" value="NZ_BAAAHP010000075.1"/>
</dbReference>
<keyword evidence="10" id="KW-1185">Reference proteome</keyword>
<evidence type="ECO:0000256" key="6">
    <source>
        <dbReference type="ARBA" id="ARBA00023136"/>
    </source>
</evidence>
<evidence type="ECO:0000313" key="10">
    <source>
        <dbReference type="Proteomes" id="UP001499967"/>
    </source>
</evidence>
<organism evidence="9 10">
    <name type="scientific">Pseudonocardia zijingensis</name>
    <dbReference type="NCBI Taxonomy" id="153376"/>
    <lineage>
        <taxon>Bacteria</taxon>
        <taxon>Bacillati</taxon>
        <taxon>Actinomycetota</taxon>
        <taxon>Actinomycetes</taxon>
        <taxon>Pseudonocardiales</taxon>
        <taxon>Pseudonocardiaceae</taxon>
        <taxon>Pseudonocardia</taxon>
    </lineage>
</organism>
<keyword evidence="2" id="KW-0813">Transport</keyword>
<feature type="domain" description="Major facilitator superfamily (MFS) profile" evidence="8">
    <location>
        <begin position="17"/>
        <end position="426"/>
    </location>
</feature>
<dbReference type="PROSITE" id="PS00216">
    <property type="entry name" value="SUGAR_TRANSPORT_1"/>
    <property type="match status" value="1"/>
</dbReference>
<feature type="transmembrane region" description="Helical" evidence="7">
    <location>
        <begin position="123"/>
        <end position="144"/>
    </location>
</feature>
<evidence type="ECO:0000259" key="8">
    <source>
        <dbReference type="PROSITE" id="PS50850"/>
    </source>
</evidence>
<feature type="transmembrane region" description="Helical" evidence="7">
    <location>
        <begin position="308"/>
        <end position="329"/>
    </location>
</feature>
<feature type="transmembrane region" description="Helical" evidence="7">
    <location>
        <begin position="243"/>
        <end position="265"/>
    </location>
</feature>
<dbReference type="PANTHER" id="PTHR43045">
    <property type="entry name" value="SHIKIMATE TRANSPORTER"/>
    <property type="match status" value="1"/>
</dbReference>
<proteinExistence type="predicted"/>
<dbReference type="InterPro" id="IPR011701">
    <property type="entry name" value="MFS"/>
</dbReference>
<feature type="transmembrane region" description="Helical" evidence="7">
    <location>
        <begin position="277"/>
        <end position="296"/>
    </location>
</feature>
<dbReference type="PROSITE" id="PS50850">
    <property type="entry name" value="MFS"/>
    <property type="match status" value="1"/>
</dbReference>
<dbReference type="SUPFAM" id="SSF103473">
    <property type="entry name" value="MFS general substrate transporter"/>
    <property type="match status" value="1"/>
</dbReference>
<feature type="transmembrane region" description="Helical" evidence="7">
    <location>
        <begin position="90"/>
        <end position="111"/>
    </location>
</feature>
<keyword evidence="5 7" id="KW-1133">Transmembrane helix</keyword>
<feature type="transmembrane region" description="Helical" evidence="7">
    <location>
        <begin position="402"/>
        <end position="422"/>
    </location>
</feature>
<dbReference type="InterPro" id="IPR020846">
    <property type="entry name" value="MFS_dom"/>
</dbReference>
<keyword evidence="6 7" id="KW-0472">Membrane</keyword>
<evidence type="ECO:0000256" key="5">
    <source>
        <dbReference type="ARBA" id="ARBA00022989"/>
    </source>
</evidence>
<dbReference type="Pfam" id="PF07690">
    <property type="entry name" value="MFS_1"/>
    <property type="match status" value="1"/>
</dbReference>